<protein>
    <submittedName>
        <fullName evidence="2">GPW/gp25 family protein</fullName>
    </submittedName>
</protein>
<feature type="domain" description="IraD/Gp25-like" evidence="1">
    <location>
        <begin position="22"/>
        <end position="107"/>
    </location>
</feature>
<organism evidence="2 3">
    <name type="scientific">Ferrovibrio xuzhouensis</name>
    <dbReference type="NCBI Taxonomy" id="1576914"/>
    <lineage>
        <taxon>Bacteria</taxon>
        <taxon>Pseudomonadati</taxon>
        <taxon>Pseudomonadota</taxon>
        <taxon>Alphaproteobacteria</taxon>
        <taxon>Rhodospirillales</taxon>
        <taxon>Rhodospirillaceae</taxon>
        <taxon>Ferrovibrio</taxon>
    </lineage>
</organism>
<comment type="caution">
    <text evidence="2">The sequence shown here is derived from an EMBL/GenBank/DDBJ whole genome shotgun (WGS) entry which is preliminary data.</text>
</comment>
<dbReference type="InterPro" id="IPR007048">
    <property type="entry name" value="IraD/Gp25-like"/>
</dbReference>
<reference evidence="3" key="1">
    <citation type="journal article" date="2019" name="Int. J. Syst. Evol. Microbiol.">
        <title>The Global Catalogue of Microorganisms (GCM) 10K type strain sequencing project: providing services to taxonomists for standard genome sequencing and annotation.</title>
        <authorList>
            <consortium name="The Broad Institute Genomics Platform"/>
            <consortium name="The Broad Institute Genome Sequencing Center for Infectious Disease"/>
            <person name="Wu L."/>
            <person name="Ma J."/>
        </authorList>
    </citation>
    <scope>NUCLEOTIDE SEQUENCE [LARGE SCALE GENOMIC DNA]</scope>
    <source>
        <strain evidence="3">KCTC 42182</strain>
    </source>
</reference>
<dbReference type="RefSeq" id="WP_379728955.1">
    <property type="nucleotide sequence ID" value="NZ_JBHRYJ010000004.1"/>
</dbReference>
<proteinExistence type="predicted"/>
<evidence type="ECO:0000313" key="2">
    <source>
        <dbReference type="EMBL" id="MFC3677416.1"/>
    </source>
</evidence>
<dbReference type="SUPFAM" id="SSF160719">
    <property type="entry name" value="gpW/gp25-like"/>
    <property type="match status" value="1"/>
</dbReference>
<keyword evidence="3" id="KW-1185">Reference proteome</keyword>
<dbReference type="Gene3D" id="3.10.450.40">
    <property type="match status" value="1"/>
</dbReference>
<evidence type="ECO:0000259" key="1">
    <source>
        <dbReference type="Pfam" id="PF04965"/>
    </source>
</evidence>
<sequence>MNTLLLPLQIGPDGRTMLATPAQSLRNMIEQVLFTAPGERVNRPTFGSGLQQFVFAPASDEMATALEFTIQAALLEWLGERIQVEQVAVASADSMLSVTVVYTVLVSQERQTDTFLRSLAD</sequence>
<dbReference type="EMBL" id="JBHRYJ010000004">
    <property type="protein sequence ID" value="MFC3677416.1"/>
    <property type="molecule type" value="Genomic_DNA"/>
</dbReference>
<dbReference type="Proteomes" id="UP001595711">
    <property type="component" value="Unassembled WGS sequence"/>
</dbReference>
<accession>A0ABV7VLJ1</accession>
<gene>
    <name evidence="2" type="ORF">ACFOOQ_17820</name>
</gene>
<name>A0ABV7VLJ1_9PROT</name>
<dbReference type="Pfam" id="PF04965">
    <property type="entry name" value="GPW_gp25"/>
    <property type="match status" value="1"/>
</dbReference>
<evidence type="ECO:0000313" key="3">
    <source>
        <dbReference type="Proteomes" id="UP001595711"/>
    </source>
</evidence>